<evidence type="ECO:0000313" key="5">
    <source>
        <dbReference type="EMBL" id="BDV43754.1"/>
    </source>
</evidence>
<dbReference type="NCBIfam" id="NF005208">
    <property type="entry name" value="PRK06676.1"/>
    <property type="match status" value="1"/>
</dbReference>
<evidence type="ECO:0000256" key="1">
    <source>
        <dbReference type="ARBA" id="ARBA00006767"/>
    </source>
</evidence>
<accession>A0ABN6VUI8</accession>
<evidence type="ECO:0000256" key="2">
    <source>
        <dbReference type="ARBA" id="ARBA00022980"/>
    </source>
</evidence>
<dbReference type="InterPro" id="IPR003029">
    <property type="entry name" value="S1_domain"/>
</dbReference>
<keyword evidence="6" id="KW-1185">Reference proteome</keyword>
<reference evidence="5 6" key="1">
    <citation type="submission" date="2022-12" db="EMBL/GenBank/DDBJ databases">
        <title>Polyphasic characterization of Geotalea uranireducens NIT-SL11 newly isolated from a complex of sewage sludge and microbially reduced graphene oxide.</title>
        <authorList>
            <person name="Xie L."/>
            <person name="Yoshida N."/>
            <person name="Meng L."/>
        </authorList>
    </citation>
    <scope>NUCLEOTIDE SEQUENCE [LARGE SCALE GENOMIC DNA]</scope>
    <source>
        <strain evidence="5 6">NIT-SL11</strain>
    </source>
</reference>
<feature type="domain" description="S1 motif" evidence="4">
    <location>
        <begin position="204"/>
        <end position="272"/>
    </location>
</feature>
<dbReference type="PANTHER" id="PTHR10724:SF7">
    <property type="entry name" value="SMALL RIBOSOMAL SUBUNIT PROTEIN BS1C"/>
    <property type="match status" value="1"/>
</dbReference>
<organism evidence="5 6">
    <name type="scientific">Geotalea uraniireducens</name>
    <dbReference type="NCBI Taxonomy" id="351604"/>
    <lineage>
        <taxon>Bacteria</taxon>
        <taxon>Pseudomonadati</taxon>
        <taxon>Thermodesulfobacteriota</taxon>
        <taxon>Desulfuromonadia</taxon>
        <taxon>Geobacterales</taxon>
        <taxon>Geobacteraceae</taxon>
        <taxon>Geotalea</taxon>
    </lineage>
</organism>
<proteinExistence type="inferred from homology"/>
<dbReference type="Proteomes" id="UP001317705">
    <property type="component" value="Chromosome"/>
</dbReference>
<keyword evidence="2 5" id="KW-0689">Ribosomal protein</keyword>
<protein>
    <submittedName>
        <fullName evidence="5">30S ribosomal protein S1</fullName>
    </submittedName>
</protein>
<dbReference type="GO" id="GO:0005840">
    <property type="term" value="C:ribosome"/>
    <property type="evidence" value="ECO:0007669"/>
    <property type="project" value="UniProtKB-KW"/>
</dbReference>
<dbReference type="Pfam" id="PF00575">
    <property type="entry name" value="S1"/>
    <property type="match status" value="2"/>
</dbReference>
<dbReference type="InterPro" id="IPR012340">
    <property type="entry name" value="NA-bd_OB-fold"/>
</dbReference>
<dbReference type="InterPro" id="IPR035104">
    <property type="entry name" value="Ribosomal_protein_S1-like"/>
</dbReference>
<evidence type="ECO:0000259" key="4">
    <source>
        <dbReference type="PROSITE" id="PS50126"/>
    </source>
</evidence>
<dbReference type="Gene3D" id="2.40.50.140">
    <property type="entry name" value="Nucleic acid-binding proteins"/>
    <property type="match status" value="4"/>
</dbReference>
<evidence type="ECO:0000313" key="6">
    <source>
        <dbReference type="Proteomes" id="UP001317705"/>
    </source>
</evidence>
<dbReference type="CDD" id="cd05688">
    <property type="entry name" value="S1_RPS1_repeat_ec3"/>
    <property type="match status" value="1"/>
</dbReference>
<dbReference type="PRINTS" id="PR00681">
    <property type="entry name" value="RIBOSOMALS1"/>
</dbReference>
<dbReference type="SMART" id="SM00316">
    <property type="entry name" value="S1"/>
    <property type="match status" value="4"/>
</dbReference>
<comment type="similarity">
    <text evidence="1">Belongs to the bacterial ribosomal protein bS1 family.</text>
</comment>
<dbReference type="PROSITE" id="PS50126">
    <property type="entry name" value="S1"/>
    <property type="match status" value="3"/>
</dbReference>
<dbReference type="PANTHER" id="PTHR10724">
    <property type="entry name" value="30S RIBOSOMAL PROTEIN S1"/>
    <property type="match status" value="1"/>
</dbReference>
<dbReference type="EMBL" id="AP027151">
    <property type="protein sequence ID" value="BDV43754.1"/>
    <property type="molecule type" value="Genomic_DNA"/>
</dbReference>
<evidence type="ECO:0000256" key="3">
    <source>
        <dbReference type="ARBA" id="ARBA00023274"/>
    </source>
</evidence>
<name>A0ABN6VUI8_9BACT</name>
<feature type="domain" description="S1 motif" evidence="4">
    <location>
        <begin position="116"/>
        <end position="183"/>
    </location>
</feature>
<keyword evidence="3" id="KW-0687">Ribonucleoprotein</keyword>
<dbReference type="CDD" id="cd04465">
    <property type="entry name" value="S1_RPS1_repeat_ec2_hs2"/>
    <property type="match status" value="1"/>
</dbReference>
<feature type="domain" description="S1 motif" evidence="4">
    <location>
        <begin position="289"/>
        <end position="359"/>
    </location>
</feature>
<dbReference type="SUPFAM" id="SSF50249">
    <property type="entry name" value="Nucleic acid-binding proteins"/>
    <property type="match status" value="4"/>
</dbReference>
<dbReference type="InterPro" id="IPR050437">
    <property type="entry name" value="Ribos_protein_bS1-like"/>
</dbReference>
<sequence>MVIDEKETSSSPEEESFAELFEKSCKKTARLKPGDRVEARILKVGAEWVFLDIGSKGEGVLDRKELADAEGNVTVAEGDTLPVWFVGSVRNELRFTVKMGAGAAGHAQLEDAYRAGIPVEGYVEKEIKGGFEVKIAGTVRAFCPYSQISLRRVEDAAAFVGRHLPFRITEYAERGRNIIVSHRQILEEEQRRQRDALRESLQEGMTVAGTVTQLKDFGAFVDIGGIEGLIPISEVGWTRVKDIRDVLSVGQQVTVLIKKLDWDAGKFSFSLRDTLADPWESVVEKFPEGSFQTGTVARLAPFGAFVTLAAGIDGLIHISKLGQGKRINHPREVVQEGETVEVKVDGVDRENRRLSLSLAAVSRAQDEEEQTLSTFRRQSADSAAASLGSFADLLKPKHDRSKK</sequence>
<gene>
    <name evidence="5" type="ORF">GURASL_26770</name>
</gene>